<dbReference type="Gene3D" id="3.40.50.720">
    <property type="entry name" value="NAD(P)-binding Rossmann-like Domain"/>
    <property type="match status" value="1"/>
</dbReference>
<feature type="region of interest" description="Disordered" evidence="6">
    <location>
        <begin position="108"/>
        <end position="249"/>
    </location>
</feature>
<dbReference type="GO" id="GO:0003677">
    <property type="term" value="F:DNA binding"/>
    <property type="evidence" value="ECO:0007669"/>
    <property type="project" value="TreeGrafter"/>
</dbReference>
<name>A0A9J6BX87_POLVA</name>
<dbReference type="GO" id="GO:0000785">
    <property type="term" value="C:chromatin"/>
    <property type="evidence" value="ECO:0007669"/>
    <property type="project" value="TreeGrafter"/>
</dbReference>
<sequence>MADKNKVYTYKMHDLVWAKMPSYCYWPGRIVEPNTPQIAKLKKSPSQLCIFFFGSNNYTWLEEKNLKPYSEFREEFMAKGKPKDQFMAAMNDIDSFIENPDNFSALFEPKTPIQKKKNTPKPKQKQDIEADFDSLKSDSSVPSSPSLKPSQSALSNTVSSPVITARASAIDKSSKSEKVPQKKRKSTRESELFDEDMDLEEPVMSQPQSKKSRKSSNLGTSPRNTETAYEPRRRSDIAEATKTLKSPRRAETSSNVYGLIGVGIMGSSILQNLLASSNEVIIYNRNPARCETFANQNCTVVESPREVFEQANITLICVSDCDAVKEVVCQGETGILAADTNSLDKGVIMLSSIDCETSRDIQTALSMKSIRYLEAQLQGPKDETKDKLIVITAGDNSLYLDSKSCLESFAKDTYYLGDDVESAIKMNLVLHSIAGVQLAALTEALALADSLGLQLRDILEIIELSNINSDFIVEKGKYIVDEKFRDPSTKIETTSKDLKMVIELGDSLDQPLPLVAASKELFKVAKRMGFEESDSSAVYFASNFNKYIYEFANYSAAENGTM</sequence>
<comment type="similarity">
    <text evidence="2">Belongs to the HIBADH-related family. NP60 subfamily.</text>
</comment>
<proteinExistence type="inferred from homology"/>
<comment type="caution">
    <text evidence="8">The sequence shown here is derived from an EMBL/GenBank/DDBJ whole genome shotgun (WGS) entry which is preliminary data.</text>
</comment>
<feature type="compositionally biased region" description="Basic residues" evidence="6">
    <location>
        <begin position="113"/>
        <end position="123"/>
    </location>
</feature>
<dbReference type="InterPro" id="IPR006115">
    <property type="entry name" value="6PGDH_NADP-bd"/>
</dbReference>
<dbReference type="GO" id="GO:0051287">
    <property type="term" value="F:NAD binding"/>
    <property type="evidence" value="ECO:0007669"/>
    <property type="project" value="InterPro"/>
</dbReference>
<evidence type="ECO:0000256" key="1">
    <source>
        <dbReference type="ARBA" id="ARBA00004286"/>
    </source>
</evidence>
<dbReference type="Proteomes" id="UP001107558">
    <property type="component" value="Chromosome 2"/>
</dbReference>
<dbReference type="InterPro" id="IPR029154">
    <property type="entry name" value="HIBADH-like_NADP-bd"/>
</dbReference>
<feature type="compositionally biased region" description="Acidic residues" evidence="6">
    <location>
        <begin position="192"/>
        <end position="201"/>
    </location>
</feature>
<dbReference type="PANTHER" id="PTHR43580:SF2">
    <property type="entry name" value="CYTOKINE-LIKE NUCLEAR FACTOR N-PAC"/>
    <property type="match status" value="1"/>
</dbReference>
<dbReference type="GO" id="GO:0140673">
    <property type="term" value="P:transcription elongation-coupled chromatin remodeling"/>
    <property type="evidence" value="ECO:0007669"/>
    <property type="project" value="TreeGrafter"/>
</dbReference>
<gene>
    <name evidence="8" type="ORF">PVAND_004452</name>
</gene>
<dbReference type="InterPro" id="IPR000313">
    <property type="entry name" value="PWWP_dom"/>
</dbReference>
<dbReference type="InterPro" id="IPR013328">
    <property type="entry name" value="6PGD_dom2"/>
</dbReference>
<dbReference type="Pfam" id="PF03446">
    <property type="entry name" value="NAD_binding_2"/>
    <property type="match status" value="1"/>
</dbReference>
<feature type="compositionally biased region" description="Basic and acidic residues" evidence="6">
    <location>
        <begin position="124"/>
        <end position="136"/>
    </location>
</feature>
<feature type="compositionally biased region" description="Low complexity" evidence="6">
    <location>
        <begin position="137"/>
        <end position="155"/>
    </location>
</feature>
<feature type="compositionally biased region" description="Polar residues" evidence="6">
    <location>
        <begin position="217"/>
        <end position="227"/>
    </location>
</feature>
<evidence type="ECO:0000256" key="6">
    <source>
        <dbReference type="SAM" id="MobiDB-lite"/>
    </source>
</evidence>
<dbReference type="AlphaFoldDB" id="A0A9J6BX87"/>
<dbReference type="Gene3D" id="2.30.30.140">
    <property type="match status" value="1"/>
</dbReference>
<dbReference type="Gene3D" id="1.10.1040.10">
    <property type="entry name" value="N-(1-d-carboxylethyl)-l-norvaline Dehydrogenase, domain 2"/>
    <property type="match status" value="1"/>
</dbReference>
<evidence type="ECO:0000259" key="7">
    <source>
        <dbReference type="PROSITE" id="PS50812"/>
    </source>
</evidence>
<keyword evidence="9" id="KW-1185">Reference proteome</keyword>
<evidence type="ECO:0000256" key="5">
    <source>
        <dbReference type="ARBA" id="ARBA00034140"/>
    </source>
</evidence>
<comment type="subcellular location">
    <subcellularLocation>
        <location evidence="1">Chromosome</location>
    </subcellularLocation>
</comment>
<dbReference type="PROSITE" id="PS50812">
    <property type="entry name" value="PWWP"/>
    <property type="match status" value="1"/>
</dbReference>
<dbReference type="Pfam" id="PF14833">
    <property type="entry name" value="NAD_binding_11"/>
    <property type="match status" value="1"/>
</dbReference>
<evidence type="ECO:0000256" key="2">
    <source>
        <dbReference type="ARBA" id="ARBA00007598"/>
    </source>
</evidence>
<keyword evidence="3" id="KW-0158">Chromosome</keyword>
<dbReference type="InterPro" id="IPR008927">
    <property type="entry name" value="6-PGluconate_DH-like_C_sf"/>
</dbReference>
<protein>
    <recommendedName>
        <fullName evidence="5">Cytokine-like nuclear factor N-PAC</fullName>
    </recommendedName>
    <alternativeName>
        <fullName evidence="4">Glyoxylate reductase 1 homolog</fullName>
    </alternativeName>
</protein>
<dbReference type="OrthoDB" id="6727154at2759"/>
<dbReference type="GO" id="GO:0031491">
    <property type="term" value="F:nucleosome binding"/>
    <property type="evidence" value="ECO:0007669"/>
    <property type="project" value="TreeGrafter"/>
</dbReference>
<dbReference type="GO" id="GO:0050661">
    <property type="term" value="F:NADP binding"/>
    <property type="evidence" value="ECO:0007669"/>
    <property type="project" value="InterPro"/>
</dbReference>
<dbReference type="EMBL" id="JADBJN010000002">
    <property type="protein sequence ID" value="KAG5674487.1"/>
    <property type="molecule type" value="Genomic_DNA"/>
</dbReference>
<feature type="domain" description="PWWP" evidence="7">
    <location>
        <begin position="12"/>
        <end position="72"/>
    </location>
</feature>
<feature type="compositionally biased region" description="Basic and acidic residues" evidence="6">
    <location>
        <begin position="229"/>
        <end position="239"/>
    </location>
</feature>
<dbReference type="InterPro" id="IPR036291">
    <property type="entry name" value="NAD(P)-bd_dom_sf"/>
</dbReference>
<dbReference type="SUPFAM" id="SSF63748">
    <property type="entry name" value="Tudor/PWWP/MBT"/>
    <property type="match status" value="1"/>
</dbReference>
<dbReference type="Pfam" id="PF00855">
    <property type="entry name" value="PWWP"/>
    <property type="match status" value="1"/>
</dbReference>
<dbReference type="PANTHER" id="PTHR43580">
    <property type="entry name" value="OXIDOREDUCTASE GLYR1-RELATED"/>
    <property type="match status" value="1"/>
</dbReference>
<dbReference type="SUPFAM" id="SSF48179">
    <property type="entry name" value="6-phosphogluconate dehydrogenase C-terminal domain-like"/>
    <property type="match status" value="1"/>
</dbReference>
<accession>A0A9J6BX87</accession>
<dbReference type="InterPro" id="IPR051265">
    <property type="entry name" value="HIBADH-related_NP60_sf"/>
</dbReference>
<evidence type="ECO:0000313" key="8">
    <source>
        <dbReference type="EMBL" id="KAG5674487.1"/>
    </source>
</evidence>
<reference evidence="8" key="1">
    <citation type="submission" date="2021-03" db="EMBL/GenBank/DDBJ databases">
        <title>Chromosome level genome of the anhydrobiotic midge Polypedilum vanderplanki.</title>
        <authorList>
            <person name="Yoshida Y."/>
            <person name="Kikawada T."/>
            <person name="Gusev O."/>
        </authorList>
    </citation>
    <scope>NUCLEOTIDE SEQUENCE</scope>
    <source>
        <strain evidence="8">NIAS01</strain>
        <tissue evidence="8">Whole body or cell culture</tissue>
    </source>
</reference>
<evidence type="ECO:0000256" key="3">
    <source>
        <dbReference type="ARBA" id="ARBA00022454"/>
    </source>
</evidence>
<dbReference type="SUPFAM" id="SSF51735">
    <property type="entry name" value="NAD(P)-binding Rossmann-fold domains"/>
    <property type="match status" value="1"/>
</dbReference>
<organism evidence="8 9">
    <name type="scientific">Polypedilum vanderplanki</name>
    <name type="common">Sleeping chironomid midge</name>
    <dbReference type="NCBI Taxonomy" id="319348"/>
    <lineage>
        <taxon>Eukaryota</taxon>
        <taxon>Metazoa</taxon>
        <taxon>Ecdysozoa</taxon>
        <taxon>Arthropoda</taxon>
        <taxon>Hexapoda</taxon>
        <taxon>Insecta</taxon>
        <taxon>Pterygota</taxon>
        <taxon>Neoptera</taxon>
        <taxon>Endopterygota</taxon>
        <taxon>Diptera</taxon>
        <taxon>Nematocera</taxon>
        <taxon>Chironomoidea</taxon>
        <taxon>Chironomidae</taxon>
        <taxon>Chironominae</taxon>
        <taxon>Polypedilum</taxon>
        <taxon>Polypedilum</taxon>
    </lineage>
</organism>
<dbReference type="SMART" id="SM00293">
    <property type="entry name" value="PWWP"/>
    <property type="match status" value="1"/>
</dbReference>
<evidence type="ECO:0000256" key="4">
    <source>
        <dbReference type="ARBA" id="ARBA00030287"/>
    </source>
</evidence>
<evidence type="ECO:0000313" key="9">
    <source>
        <dbReference type="Proteomes" id="UP001107558"/>
    </source>
</evidence>